<keyword evidence="3" id="KW-1185">Reference proteome</keyword>
<dbReference type="PANTHER" id="PTHR47805:SF1">
    <property type="entry name" value="SAGA-ASSOCIATED FACTOR 73"/>
    <property type="match status" value="1"/>
</dbReference>
<dbReference type="GO" id="GO:0000124">
    <property type="term" value="C:SAGA complex"/>
    <property type="evidence" value="ECO:0007669"/>
    <property type="project" value="InterPro"/>
</dbReference>
<dbReference type="EMBL" id="JARAOO010000009">
    <property type="protein sequence ID" value="KAJ7955039.1"/>
    <property type="molecule type" value="Genomic_DNA"/>
</dbReference>
<evidence type="ECO:0000256" key="1">
    <source>
        <dbReference type="SAM" id="MobiDB-lite"/>
    </source>
</evidence>
<feature type="region of interest" description="Disordered" evidence="1">
    <location>
        <begin position="176"/>
        <end position="200"/>
    </location>
</feature>
<accession>A0AAD7LBH1</accession>
<dbReference type="EMBL" id="JARAOO010000009">
    <property type="protein sequence ID" value="KAJ7955038.1"/>
    <property type="molecule type" value="Genomic_DNA"/>
</dbReference>
<proteinExistence type="predicted"/>
<feature type="compositionally biased region" description="Basic residues" evidence="1">
    <location>
        <begin position="115"/>
        <end position="125"/>
    </location>
</feature>
<evidence type="ECO:0000313" key="2">
    <source>
        <dbReference type="EMBL" id="KAJ7955038.1"/>
    </source>
</evidence>
<dbReference type="KEGG" id="qsa:O6P43_021692"/>
<reference evidence="2" key="1">
    <citation type="journal article" date="2023" name="Science">
        <title>Elucidation of the pathway for biosynthesis of saponin adjuvants from the soapbark tree.</title>
        <authorList>
            <person name="Reed J."/>
            <person name="Orme A."/>
            <person name="El-Demerdash A."/>
            <person name="Owen C."/>
            <person name="Martin L.B.B."/>
            <person name="Misra R.C."/>
            <person name="Kikuchi S."/>
            <person name="Rejzek M."/>
            <person name="Martin A.C."/>
            <person name="Harkess A."/>
            <person name="Leebens-Mack J."/>
            <person name="Louveau T."/>
            <person name="Stephenson M.J."/>
            <person name="Osbourn A."/>
        </authorList>
    </citation>
    <scope>NUCLEOTIDE SEQUENCE</scope>
    <source>
        <strain evidence="2">S10</strain>
    </source>
</reference>
<comment type="caution">
    <text evidence="2">The sequence shown here is derived from an EMBL/GenBank/DDBJ whole genome shotgun (WGS) entry which is preliminary data.</text>
</comment>
<name>A0AAD7LBH1_QUISA</name>
<dbReference type="AlphaFoldDB" id="A0AAD7LBH1"/>
<organism evidence="2 3">
    <name type="scientific">Quillaja saponaria</name>
    <name type="common">Soap bark tree</name>
    <dbReference type="NCBI Taxonomy" id="32244"/>
    <lineage>
        <taxon>Eukaryota</taxon>
        <taxon>Viridiplantae</taxon>
        <taxon>Streptophyta</taxon>
        <taxon>Embryophyta</taxon>
        <taxon>Tracheophyta</taxon>
        <taxon>Spermatophyta</taxon>
        <taxon>Magnoliopsida</taxon>
        <taxon>eudicotyledons</taxon>
        <taxon>Gunneridae</taxon>
        <taxon>Pentapetalae</taxon>
        <taxon>rosids</taxon>
        <taxon>fabids</taxon>
        <taxon>Fabales</taxon>
        <taxon>Quillajaceae</taxon>
        <taxon>Quillaja</taxon>
    </lineage>
</organism>
<gene>
    <name evidence="2" type="ORF">O6P43_021692</name>
</gene>
<dbReference type="PANTHER" id="PTHR47805">
    <property type="entry name" value="SAGA-ASSOCIATED FACTOR 73"/>
    <property type="match status" value="1"/>
</dbReference>
<dbReference type="InterPro" id="IPR037804">
    <property type="entry name" value="SGF73"/>
</dbReference>
<dbReference type="Proteomes" id="UP001163823">
    <property type="component" value="Chromosome 9"/>
</dbReference>
<feature type="region of interest" description="Disordered" evidence="1">
    <location>
        <begin position="109"/>
        <end position="136"/>
    </location>
</feature>
<protein>
    <submittedName>
        <fullName evidence="2">Sgf11 (Transcriptional regulation protein) protein</fullName>
    </submittedName>
</protein>
<sequence>MVCSFGSGRMAVMTRLQAAGSFSQTISEDIGHQKSAAEYICRELREADEANLLDEQDMHVFGLKPMTDRLELVCCNNCKKPVKSSQYSTHAELCRSLKFAEETVLELHGGLGNRKPPRKEKKKLLTSHSNQAPSVVEQERSEALNMTSESHSCIQAKTAFFSNEAKGNSASVNAASLRDGSGVNHRSRDRPASLMPPPTKRSKLIAGELLILSDKTEKLSSLTKTTSFPDGFLCRDVPDGAVLGRENPKDCMVDHKTRGRGHEEQLIKKDFPVPLATKIYYSQRNHRLRSALSHMYFQGSSKEDCTHVGSPKLLNESAMSFQVSSQRNFSVEQMDDMLNKKRQPQTLSSVQGPNQNLAKSSEICMSKADGHLPRPIQNLAKSSEICMSKEGGHISSNNFSNQFPVDNVLRSAAAPLGLIRSNYLPKPYSFAGNSGKPLGTIQQPKGSVHVR</sequence>
<evidence type="ECO:0000313" key="3">
    <source>
        <dbReference type="Proteomes" id="UP001163823"/>
    </source>
</evidence>